<keyword evidence="3" id="KW-0812">Transmembrane</keyword>
<name>A0ABZ1BYL4_9FIRM</name>
<evidence type="ECO:0000313" key="5">
    <source>
        <dbReference type="EMBL" id="WRP17811.1"/>
    </source>
</evidence>
<proteinExistence type="predicted"/>
<keyword evidence="6" id="KW-1185">Reference proteome</keyword>
<keyword evidence="3" id="KW-0472">Membrane</keyword>
<accession>A0ABZ1BYL4</accession>
<evidence type="ECO:0000256" key="1">
    <source>
        <dbReference type="SAM" id="Coils"/>
    </source>
</evidence>
<sequence length="237" mass="25920">MRGVGEATQEGLGERRVREAPPRKDRLRAGRLVLAALLVVALVTGAGVGAYRVVWSHLSATSARIDRMERTLEQLSERVSRIEQVQRLVAPARVEVYFSRSTPEGELEMVRVERPAPPASAPEDRVRLAIQAMLQGPSPGETSGQSLYTQIPEGTRLLSVRLQGETAFLNFSREFEQTGGTQRLAGMLRQVVFTATAVPPVRKVVLLVEGEQVGTETHPFTGDGLLFGELSRDALPL</sequence>
<dbReference type="SMART" id="SM00909">
    <property type="entry name" value="Germane"/>
    <property type="match status" value="1"/>
</dbReference>
<feature type="domain" description="GerMN" evidence="4">
    <location>
        <begin position="126"/>
        <end position="217"/>
    </location>
</feature>
<dbReference type="Pfam" id="PF10646">
    <property type="entry name" value="Germane"/>
    <property type="match status" value="1"/>
</dbReference>
<gene>
    <name evidence="5" type="ORF">U7230_02020</name>
</gene>
<reference evidence="5 6" key="1">
    <citation type="journal article" date="2024" name="Front. Microbiol.">
        <title>Novel thermophilic genera Geochorda gen. nov. and Carboxydochorda gen. nov. from the deep terrestrial subsurface reveal the ecophysiological diversity in the class Limnochordia.</title>
        <authorList>
            <person name="Karnachuk O.V."/>
            <person name="Lukina A.P."/>
            <person name="Avakyan M.R."/>
            <person name="Kadnikov V.V."/>
            <person name="Begmatov S."/>
            <person name="Beletsky A.V."/>
            <person name="Vlasova K.G."/>
            <person name="Novikov A.A."/>
            <person name="Shcherbakova V.A."/>
            <person name="Mardanov A.V."/>
            <person name="Ravin N.V."/>
        </authorList>
    </citation>
    <scope>NUCLEOTIDE SEQUENCE [LARGE SCALE GENOMIC DNA]</scope>
    <source>
        <strain evidence="5 6">L945</strain>
    </source>
</reference>
<evidence type="ECO:0000313" key="6">
    <source>
        <dbReference type="Proteomes" id="UP001332192"/>
    </source>
</evidence>
<dbReference type="RefSeq" id="WP_324717081.1">
    <property type="nucleotide sequence ID" value="NZ_CP141615.1"/>
</dbReference>
<protein>
    <submittedName>
        <fullName evidence="5">GerMN domain-containing protein</fullName>
    </submittedName>
</protein>
<dbReference type="EMBL" id="CP141615">
    <property type="protein sequence ID" value="WRP17811.1"/>
    <property type="molecule type" value="Genomic_DNA"/>
</dbReference>
<keyword evidence="1" id="KW-0175">Coiled coil</keyword>
<dbReference type="InterPro" id="IPR019606">
    <property type="entry name" value="GerMN"/>
</dbReference>
<feature type="compositionally biased region" description="Basic and acidic residues" evidence="2">
    <location>
        <begin position="12"/>
        <end position="21"/>
    </location>
</feature>
<evidence type="ECO:0000259" key="4">
    <source>
        <dbReference type="SMART" id="SM00909"/>
    </source>
</evidence>
<feature type="transmembrane region" description="Helical" evidence="3">
    <location>
        <begin position="32"/>
        <end position="55"/>
    </location>
</feature>
<dbReference type="Proteomes" id="UP001332192">
    <property type="component" value="Chromosome"/>
</dbReference>
<organism evidence="5 6">
    <name type="scientific">Carboxydichorda subterranea</name>
    <dbReference type="NCBI Taxonomy" id="3109565"/>
    <lineage>
        <taxon>Bacteria</taxon>
        <taxon>Bacillati</taxon>
        <taxon>Bacillota</taxon>
        <taxon>Limnochordia</taxon>
        <taxon>Limnochordales</taxon>
        <taxon>Geochordaceae</taxon>
        <taxon>Carboxydichorda</taxon>
    </lineage>
</organism>
<feature type="region of interest" description="Disordered" evidence="2">
    <location>
        <begin position="1"/>
        <end position="21"/>
    </location>
</feature>
<feature type="coiled-coil region" evidence="1">
    <location>
        <begin position="58"/>
        <end position="85"/>
    </location>
</feature>
<keyword evidence="3" id="KW-1133">Transmembrane helix</keyword>
<evidence type="ECO:0000256" key="3">
    <source>
        <dbReference type="SAM" id="Phobius"/>
    </source>
</evidence>
<evidence type="ECO:0000256" key="2">
    <source>
        <dbReference type="SAM" id="MobiDB-lite"/>
    </source>
</evidence>